<dbReference type="Gene3D" id="3.90.1150.10">
    <property type="entry name" value="Aspartate Aminotransferase, domain 1"/>
    <property type="match status" value="1"/>
</dbReference>
<dbReference type="PANTHER" id="PTHR43713">
    <property type="entry name" value="GLUTAMATE-1-SEMIALDEHYDE 2,1-AMINOMUTASE"/>
    <property type="match status" value="1"/>
</dbReference>
<keyword evidence="4" id="KW-0808">Transferase</keyword>
<dbReference type="GO" id="GO:0008483">
    <property type="term" value="F:transaminase activity"/>
    <property type="evidence" value="ECO:0007669"/>
    <property type="project" value="UniProtKB-KW"/>
</dbReference>
<organism evidence="4 5">
    <name type="scientific">Roseburia yibonii</name>
    <dbReference type="NCBI Taxonomy" id="2763063"/>
    <lineage>
        <taxon>Bacteria</taxon>
        <taxon>Bacillati</taxon>
        <taxon>Bacillota</taxon>
        <taxon>Clostridia</taxon>
        <taxon>Lachnospirales</taxon>
        <taxon>Lachnospiraceae</taxon>
        <taxon>Roseburia</taxon>
    </lineage>
</organism>
<keyword evidence="5" id="KW-1185">Reference proteome</keyword>
<evidence type="ECO:0000256" key="1">
    <source>
        <dbReference type="ARBA" id="ARBA00001933"/>
    </source>
</evidence>
<reference evidence="4 5" key="1">
    <citation type="submission" date="2020-08" db="EMBL/GenBank/DDBJ databases">
        <title>Genome public.</title>
        <authorList>
            <person name="Liu C."/>
            <person name="Sun Q."/>
        </authorList>
    </citation>
    <scope>NUCLEOTIDE SEQUENCE [LARGE SCALE GENOMIC DNA]</scope>
    <source>
        <strain evidence="4 5">BX0805</strain>
    </source>
</reference>
<protein>
    <submittedName>
        <fullName evidence="4">Aspartate aminotransferase family protein</fullName>
    </submittedName>
</protein>
<comment type="caution">
    <text evidence="4">The sequence shown here is derived from an EMBL/GenBank/DDBJ whole genome shotgun (WGS) entry which is preliminary data.</text>
</comment>
<evidence type="ECO:0000313" key="5">
    <source>
        <dbReference type="Proteomes" id="UP000621540"/>
    </source>
</evidence>
<dbReference type="Gene3D" id="3.40.640.10">
    <property type="entry name" value="Type I PLP-dependent aspartate aminotransferase-like (Major domain)"/>
    <property type="match status" value="1"/>
</dbReference>
<accession>A0ABR7IB56</accession>
<dbReference type="InterPro" id="IPR015422">
    <property type="entry name" value="PyrdxlP-dep_Trfase_small"/>
</dbReference>
<dbReference type="InterPro" id="IPR015421">
    <property type="entry name" value="PyrdxlP-dep_Trfase_major"/>
</dbReference>
<evidence type="ECO:0000256" key="2">
    <source>
        <dbReference type="ARBA" id="ARBA00022898"/>
    </source>
</evidence>
<dbReference type="InterPro" id="IPR015424">
    <property type="entry name" value="PyrdxlP-dep_Trfase"/>
</dbReference>
<dbReference type="SUPFAM" id="SSF53383">
    <property type="entry name" value="PLP-dependent transferases"/>
    <property type="match status" value="1"/>
</dbReference>
<comment type="cofactor">
    <cofactor evidence="1">
        <name>pyridoxal 5'-phosphate</name>
        <dbReference type="ChEBI" id="CHEBI:597326"/>
    </cofactor>
</comment>
<name>A0ABR7IB56_9FIRM</name>
<gene>
    <name evidence="4" type="ORF">H8Z76_09165</name>
</gene>
<sequence>MTLEELKEEYATKNPSSKKAFDNACSDIPGGITANVKFFAPFPLFMKEGHGAWLTDLDDHKYVDYVLSYGPLILGHERKEVLDSIQDYFAKHGTMLYGTPHELEDIFAKKIKKHFPSIEMLRYTNSGTEATLLCIRTAFAYTGKYKLAKFEGHYHGGYNEVLVSVNPDVSKAGDPTHPTPLPESKGISDRMLDDTIVLPFNDLEACTEILTKHQDEVAAIIMEPLFSGTIPATKEFMTGIRALTKKLGILMIMDEVKTGFRITLGGAQQYYDVKPDLTALGKVIGAGFPVGIVGGRKDIMSMAAPQGSDILDNSNTRSAADILYHSGTYNGHPMILNAGLTTIGILEHEFDGLLKRTERLKNGIRDIYAAHGIHILTPGLGSMFNIAVTELSDIKTYRDLQKSDFALRKKLDYALLLEGIYNKPCNRYNMCTAHTDEVIDFTLEAYEKAFKRI</sequence>
<dbReference type="Pfam" id="PF00202">
    <property type="entry name" value="Aminotran_3"/>
    <property type="match status" value="1"/>
</dbReference>
<evidence type="ECO:0000313" key="4">
    <source>
        <dbReference type="EMBL" id="MBC5754175.1"/>
    </source>
</evidence>
<dbReference type="InterPro" id="IPR005814">
    <property type="entry name" value="Aminotrans_3"/>
</dbReference>
<keyword evidence="2 3" id="KW-0663">Pyridoxal phosphate</keyword>
<comment type="similarity">
    <text evidence="3">Belongs to the class-III pyridoxal-phosphate-dependent aminotransferase family.</text>
</comment>
<dbReference type="PANTHER" id="PTHR43713:SF3">
    <property type="entry name" value="GLUTAMATE-1-SEMIALDEHYDE 2,1-AMINOMUTASE 1, CHLOROPLASTIC-RELATED"/>
    <property type="match status" value="1"/>
</dbReference>
<dbReference type="Proteomes" id="UP000621540">
    <property type="component" value="Unassembled WGS sequence"/>
</dbReference>
<proteinExistence type="inferred from homology"/>
<dbReference type="RefSeq" id="WP_186982295.1">
    <property type="nucleotide sequence ID" value="NZ_JACOQH010000006.1"/>
</dbReference>
<dbReference type="CDD" id="cd00610">
    <property type="entry name" value="OAT_like"/>
    <property type="match status" value="1"/>
</dbReference>
<evidence type="ECO:0000256" key="3">
    <source>
        <dbReference type="RuleBase" id="RU003560"/>
    </source>
</evidence>
<dbReference type="EMBL" id="JACOQH010000006">
    <property type="protein sequence ID" value="MBC5754175.1"/>
    <property type="molecule type" value="Genomic_DNA"/>
</dbReference>
<keyword evidence="4" id="KW-0032">Aminotransferase</keyword>